<dbReference type="OrthoDB" id="3239304at2759"/>
<comment type="caution">
    <text evidence="3">The sequence shown here is derived from an EMBL/GenBank/DDBJ whole genome shotgun (WGS) entry which is preliminary data.</text>
</comment>
<sequence length="242" mass="27387">MRRHISNCCFCLPLRSAITTISGISLIVYGGVFIWLLVKRNVITSYFQSELHVALPFLYLCVSISAIFFFCTLLGLFSNMQQNRRLLRIFCISYWVMATVVLCITLAAWIALLALRDETVASCNRYLSQISSGNTEYYDLPGSGPLGTDRGDCDASVRNLTIFGAFVVFVGNALQFYFAAIITASAFGRTIEHTPSQPIPLQSGFTQYQQYPRQDYYYQQQPTYQPPPPPYPSDYNSKITKY</sequence>
<keyword evidence="2" id="KW-1133">Transmembrane helix</keyword>
<reference evidence="3" key="1">
    <citation type="submission" date="2013-08" db="EMBL/GenBank/DDBJ databases">
        <title>Gene expansion shapes genome architecture in the human pathogen Lichtheimia corymbifera: an evolutionary genomics analysis in the ancient terrestrial Mucorales (Mucoromycotina).</title>
        <authorList>
            <person name="Schwartze V.U."/>
            <person name="Winter S."/>
            <person name="Shelest E."/>
            <person name="Marcet-Houben M."/>
            <person name="Horn F."/>
            <person name="Wehner S."/>
            <person name="Hoffmann K."/>
            <person name="Riege K."/>
            <person name="Sammeth M."/>
            <person name="Nowrousian M."/>
            <person name="Valiante V."/>
            <person name="Linde J."/>
            <person name="Jacobsen I.D."/>
            <person name="Marz M."/>
            <person name="Brakhage A.A."/>
            <person name="Gabaldon T."/>
            <person name="Bocker S."/>
            <person name="Voigt K."/>
        </authorList>
    </citation>
    <scope>NUCLEOTIDE SEQUENCE [LARGE SCALE GENOMIC DNA]</scope>
    <source>
        <strain evidence="3">FSU 9682</strain>
    </source>
</reference>
<evidence type="ECO:0000313" key="4">
    <source>
        <dbReference type="Proteomes" id="UP000027586"/>
    </source>
</evidence>
<dbReference type="STRING" id="1263082.A0A068RVQ9"/>
<feature type="transmembrane region" description="Helical" evidence="2">
    <location>
        <begin position="57"/>
        <end position="77"/>
    </location>
</feature>
<organism evidence="3 4">
    <name type="scientific">Lichtheimia corymbifera JMRC:FSU:9682</name>
    <dbReference type="NCBI Taxonomy" id="1263082"/>
    <lineage>
        <taxon>Eukaryota</taxon>
        <taxon>Fungi</taxon>
        <taxon>Fungi incertae sedis</taxon>
        <taxon>Mucoromycota</taxon>
        <taxon>Mucoromycotina</taxon>
        <taxon>Mucoromycetes</taxon>
        <taxon>Mucorales</taxon>
        <taxon>Lichtheimiaceae</taxon>
        <taxon>Lichtheimia</taxon>
    </lineage>
</organism>
<dbReference type="EMBL" id="CBTN010000015">
    <property type="protein sequence ID" value="CDH53011.1"/>
    <property type="molecule type" value="Genomic_DNA"/>
</dbReference>
<dbReference type="Proteomes" id="UP000027586">
    <property type="component" value="Unassembled WGS sequence"/>
</dbReference>
<keyword evidence="2" id="KW-0812">Transmembrane</keyword>
<proteinExistence type="predicted"/>
<accession>A0A068RVQ9</accession>
<dbReference type="VEuPathDB" id="FungiDB:LCOR_04423.1"/>
<feature type="transmembrane region" description="Helical" evidence="2">
    <location>
        <begin position="12"/>
        <end position="37"/>
    </location>
</feature>
<evidence type="ECO:0000313" key="3">
    <source>
        <dbReference type="EMBL" id="CDH53011.1"/>
    </source>
</evidence>
<feature type="region of interest" description="Disordered" evidence="1">
    <location>
        <begin position="219"/>
        <end position="242"/>
    </location>
</feature>
<protein>
    <submittedName>
        <fullName evidence="3">Uncharacterized protein</fullName>
    </submittedName>
</protein>
<evidence type="ECO:0000256" key="2">
    <source>
        <dbReference type="SAM" id="Phobius"/>
    </source>
</evidence>
<name>A0A068RVQ9_9FUNG</name>
<evidence type="ECO:0000256" key="1">
    <source>
        <dbReference type="SAM" id="MobiDB-lite"/>
    </source>
</evidence>
<feature type="transmembrane region" description="Helical" evidence="2">
    <location>
        <begin position="89"/>
        <end position="112"/>
    </location>
</feature>
<dbReference type="AlphaFoldDB" id="A0A068RVQ9"/>
<keyword evidence="4" id="KW-1185">Reference proteome</keyword>
<feature type="transmembrane region" description="Helical" evidence="2">
    <location>
        <begin position="162"/>
        <end position="187"/>
    </location>
</feature>
<keyword evidence="2" id="KW-0472">Membrane</keyword>
<gene>
    <name evidence="3" type="ORF">LCOR_04423.1</name>
</gene>